<gene>
    <name evidence="1" type="ORF">ACFQFQ_08340</name>
</gene>
<dbReference type="EMBL" id="JBHSWG010000001">
    <property type="protein sequence ID" value="MFC6759496.1"/>
    <property type="molecule type" value="Genomic_DNA"/>
</dbReference>
<comment type="caution">
    <text evidence="1">The sequence shown here is derived from an EMBL/GenBank/DDBJ whole genome shotgun (WGS) entry which is preliminary data.</text>
</comment>
<evidence type="ECO:0008006" key="3">
    <source>
        <dbReference type="Google" id="ProtNLM"/>
    </source>
</evidence>
<protein>
    <recommendedName>
        <fullName evidence="3">DUF3301 domain-containing protein</fullName>
    </recommendedName>
</protein>
<evidence type="ECO:0000313" key="2">
    <source>
        <dbReference type="Proteomes" id="UP001596353"/>
    </source>
</evidence>
<name>A0ABW2B2L9_9RHOB</name>
<dbReference type="Proteomes" id="UP001596353">
    <property type="component" value="Unassembled WGS sequence"/>
</dbReference>
<organism evidence="1 2">
    <name type="scientific">Sulfitobacter porphyrae</name>
    <dbReference type="NCBI Taxonomy" id="1246864"/>
    <lineage>
        <taxon>Bacteria</taxon>
        <taxon>Pseudomonadati</taxon>
        <taxon>Pseudomonadota</taxon>
        <taxon>Alphaproteobacteria</taxon>
        <taxon>Rhodobacterales</taxon>
        <taxon>Roseobacteraceae</taxon>
        <taxon>Sulfitobacter</taxon>
    </lineage>
</organism>
<accession>A0ABW2B2L9</accession>
<evidence type="ECO:0000313" key="1">
    <source>
        <dbReference type="EMBL" id="MFC6759496.1"/>
    </source>
</evidence>
<proteinExistence type="predicted"/>
<reference evidence="2" key="1">
    <citation type="journal article" date="2019" name="Int. J. Syst. Evol. Microbiol.">
        <title>The Global Catalogue of Microorganisms (GCM) 10K type strain sequencing project: providing services to taxonomists for standard genome sequencing and annotation.</title>
        <authorList>
            <consortium name="The Broad Institute Genomics Platform"/>
            <consortium name="The Broad Institute Genome Sequencing Center for Infectious Disease"/>
            <person name="Wu L."/>
            <person name="Ma J."/>
        </authorList>
    </citation>
    <scope>NUCLEOTIDE SEQUENCE [LARGE SCALE GENOMIC DNA]</scope>
    <source>
        <strain evidence="2">CCUG 66188</strain>
    </source>
</reference>
<keyword evidence="2" id="KW-1185">Reference proteome</keyword>
<sequence length="94" mass="10403">MPRWLWWTPLAVLTLLAGLLLFRQGWIAAHMTETDVIDHFAARYVADHGGQKSDCVAVPGRSAQVWIEVHCGDVVIYPVDRAGRLIALPEGPEA</sequence>